<protein>
    <recommendedName>
        <fullName evidence="4">THH1/TOM1/TOM3 domain-containing protein</fullName>
    </recommendedName>
</protein>
<name>A0A7S2RKW1_9STRA</name>
<feature type="transmembrane region" description="Helical" evidence="2">
    <location>
        <begin position="45"/>
        <end position="65"/>
    </location>
</feature>
<evidence type="ECO:0000256" key="2">
    <source>
        <dbReference type="SAM" id="Phobius"/>
    </source>
</evidence>
<evidence type="ECO:0008006" key="4">
    <source>
        <dbReference type="Google" id="ProtNLM"/>
    </source>
</evidence>
<feature type="transmembrane region" description="Helical" evidence="2">
    <location>
        <begin position="96"/>
        <end position="114"/>
    </location>
</feature>
<feature type="transmembrane region" description="Helical" evidence="2">
    <location>
        <begin position="6"/>
        <end position="24"/>
    </location>
</feature>
<keyword evidence="2" id="KW-0472">Membrane</keyword>
<keyword evidence="2" id="KW-1133">Transmembrane helix</keyword>
<dbReference type="EMBL" id="HBHI01014596">
    <property type="protein sequence ID" value="CAD9672998.1"/>
    <property type="molecule type" value="Transcribed_RNA"/>
</dbReference>
<reference evidence="3" key="1">
    <citation type="submission" date="2021-01" db="EMBL/GenBank/DDBJ databases">
        <authorList>
            <person name="Corre E."/>
            <person name="Pelletier E."/>
            <person name="Niang G."/>
            <person name="Scheremetjew M."/>
            <person name="Finn R."/>
            <person name="Kale V."/>
            <person name="Holt S."/>
            <person name="Cochrane G."/>
            <person name="Meng A."/>
            <person name="Brown T."/>
            <person name="Cohen L."/>
        </authorList>
    </citation>
    <scope>NUCLEOTIDE SEQUENCE</scope>
    <source>
        <strain evidence="3">CCMP1452</strain>
    </source>
</reference>
<evidence type="ECO:0000256" key="1">
    <source>
        <dbReference type="SAM" id="MobiDB-lite"/>
    </source>
</evidence>
<feature type="compositionally biased region" description="Polar residues" evidence="1">
    <location>
        <begin position="132"/>
        <end position="153"/>
    </location>
</feature>
<dbReference type="AlphaFoldDB" id="A0A7S2RKW1"/>
<accession>A0A7S2RKW1</accession>
<organism evidence="3">
    <name type="scientific">Eucampia antarctica</name>
    <dbReference type="NCBI Taxonomy" id="49252"/>
    <lineage>
        <taxon>Eukaryota</taxon>
        <taxon>Sar</taxon>
        <taxon>Stramenopiles</taxon>
        <taxon>Ochrophyta</taxon>
        <taxon>Bacillariophyta</taxon>
        <taxon>Mediophyceae</taxon>
        <taxon>Biddulphiophycidae</taxon>
        <taxon>Hemiaulales</taxon>
        <taxon>Hemiaulaceae</taxon>
        <taxon>Eucampia</taxon>
    </lineage>
</organism>
<keyword evidence="2" id="KW-0812">Transmembrane</keyword>
<feature type="region of interest" description="Disordered" evidence="1">
    <location>
        <begin position="119"/>
        <end position="153"/>
    </location>
</feature>
<proteinExistence type="predicted"/>
<gene>
    <name evidence="3" type="ORF">EANT1437_LOCUS7463</name>
</gene>
<sequence length="266" mass="29706">MSMVYATCFLITLVWVLPALYQQFHIKMSDKPKNRQKLHFKMWTSSLICLFVYGGRTINFIWNLVRSWNGQFYSSDDTKQYDHFTSFFNTSLGRDAVLNLCLELIPACIIVHLMRSPTRKQQQHQQQEQHQSSTPPIATVLHNSSSSSPLTPTVDQYTQPGQMTRSMSARGSDHHLSINIHTSTTTNNYLTNNNNNNTSAITNTRLYDSVGMKRAVSAKAATTIISTKPKPTPMEHVALLGNGANNNNNNAGVTTYGSAAMGSDKV</sequence>
<evidence type="ECO:0000313" key="3">
    <source>
        <dbReference type="EMBL" id="CAD9672998.1"/>
    </source>
</evidence>